<evidence type="ECO:0000313" key="1">
    <source>
        <dbReference type="EMBL" id="JAI00443.1"/>
    </source>
</evidence>
<name>A0A0E9XCH6_ANGAN</name>
<proteinExistence type="predicted"/>
<dbReference type="AlphaFoldDB" id="A0A0E9XCH6"/>
<organism evidence="1">
    <name type="scientific">Anguilla anguilla</name>
    <name type="common">European freshwater eel</name>
    <name type="synonym">Muraena anguilla</name>
    <dbReference type="NCBI Taxonomy" id="7936"/>
    <lineage>
        <taxon>Eukaryota</taxon>
        <taxon>Metazoa</taxon>
        <taxon>Chordata</taxon>
        <taxon>Craniata</taxon>
        <taxon>Vertebrata</taxon>
        <taxon>Euteleostomi</taxon>
        <taxon>Actinopterygii</taxon>
        <taxon>Neopterygii</taxon>
        <taxon>Teleostei</taxon>
        <taxon>Anguilliformes</taxon>
        <taxon>Anguillidae</taxon>
        <taxon>Anguilla</taxon>
    </lineage>
</organism>
<sequence length="41" mass="5149">MQVKYIFFYNFGCIYDQLYSKNCFFLTVYRTHVLQMHQRVC</sequence>
<protein>
    <submittedName>
        <fullName evidence="1">Uncharacterized protein</fullName>
    </submittedName>
</protein>
<dbReference type="EMBL" id="GBXM01008135">
    <property type="protein sequence ID" value="JAI00443.1"/>
    <property type="molecule type" value="Transcribed_RNA"/>
</dbReference>
<accession>A0A0E9XCH6</accession>
<reference evidence="1" key="2">
    <citation type="journal article" date="2015" name="Fish Shellfish Immunol.">
        <title>Early steps in the European eel (Anguilla anguilla)-Vibrio vulnificus interaction in the gills: Role of the RtxA13 toxin.</title>
        <authorList>
            <person name="Callol A."/>
            <person name="Pajuelo D."/>
            <person name="Ebbesson L."/>
            <person name="Teles M."/>
            <person name="MacKenzie S."/>
            <person name="Amaro C."/>
        </authorList>
    </citation>
    <scope>NUCLEOTIDE SEQUENCE</scope>
</reference>
<reference evidence="1" key="1">
    <citation type="submission" date="2014-11" db="EMBL/GenBank/DDBJ databases">
        <authorList>
            <person name="Amaro Gonzalez C."/>
        </authorList>
    </citation>
    <scope>NUCLEOTIDE SEQUENCE</scope>
</reference>